<organism evidence="1 2">
    <name type="scientific">Oryza sativa subsp. japonica</name>
    <name type="common">Rice</name>
    <dbReference type="NCBI Taxonomy" id="39947"/>
    <lineage>
        <taxon>Eukaryota</taxon>
        <taxon>Viridiplantae</taxon>
        <taxon>Streptophyta</taxon>
        <taxon>Embryophyta</taxon>
        <taxon>Tracheophyta</taxon>
        <taxon>Spermatophyta</taxon>
        <taxon>Magnoliopsida</taxon>
        <taxon>Liliopsida</taxon>
        <taxon>Poales</taxon>
        <taxon>Poaceae</taxon>
        <taxon>BOP clade</taxon>
        <taxon>Oryzoideae</taxon>
        <taxon>Oryzeae</taxon>
        <taxon>Oryzinae</taxon>
        <taxon>Oryza</taxon>
        <taxon>Oryza sativa</taxon>
    </lineage>
</organism>
<dbReference type="Proteomes" id="UP000000763">
    <property type="component" value="Chromosome 8"/>
</dbReference>
<dbReference type="AlphaFoldDB" id="Q7EZV1"/>
<accession>Q7EZV1</accession>
<protein>
    <submittedName>
        <fullName evidence="1">Uncharacterized protein</fullName>
    </submittedName>
</protein>
<proteinExistence type="predicted"/>
<sequence length="91" mass="10954">MGSRDGFSNNKLLDDFGYHPSLKICGVPKDVRSYDVERVRNKWSSYDYYLVLNQRCSDFSYYLYFNKVDSRKILFDIDEDSMSLWFYTKID</sequence>
<evidence type="ECO:0000313" key="2">
    <source>
        <dbReference type="Proteomes" id="UP000000763"/>
    </source>
</evidence>
<gene>
    <name evidence="1" type="primary">P0456B03.114</name>
</gene>
<reference evidence="2" key="1">
    <citation type="journal article" date="2005" name="Nature">
        <title>The map-based sequence of the rice genome.</title>
        <authorList>
            <consortium name="International rice genome sequencing project (IRGSP)"/>
            <person name="Matsumoto T."/>
            <person name="Wu J."/>
            <person name="Kanamori H."/>
            <person name="Katayose Y."/>
            <person name="Fujisawa M."/>
            <person name="Namiki N."/>
            <person name="Mizuno H."/>
            <person name="Yamamoto K."/>
            <person name="Antonio B.A."/>
            <person name="Baba T."/>
            <person name="Sakata K."/>
            <person name="Nagamura Y."/>
            <person name="Aoki H."/>
            <person name="Arikawa K."/>
            <person name="Arita K."/>
            <person name="Bito T."/>
            <person name="Chiden Y."/>
            <person name="Fujitsuka N."/>
            <person name="Fukunaka R."/>
            <person name="Hamada M."/>
            <person name="Harada C."/>
            <person name="Hayashi A."/>
            <person name="Hijishita S."/>
            <person name="Honda M."/>
            <person name="Hosokawa S."/>
            <person name="Ichikawa Y."/>
            <person name="Idonuma A."/>
            <person name="Iijima M."/>
            <person name="Ikeda M."/>
            <person name="Ikeno M."/>
            <person name="Ito K."/>
            <person name="Ito S."/>
            <person name="Ito T."/>
            <person name="Ito Y."/>
            <person name="Ito Y."/>
            <person name="Iwabuchi A."/>
            <person name="Kamiya K."/>
            <person name="Karasawa W."/>
            <person name="Kurita K."/>
            <person name="Katagiri S."/>
            <person name="Kikuta A."/>
            <person name="Kobayashi H."/>
            <person name="Kobayashi N."/>
            <person name="Machita K."/>
            <person name="Maehara T."/>
            <person name="Masukawa M."/>
            <person name="Mizubayashi T."/>
            <person name="Mukai Y."/>
            <person name="Nagasaki H."/>
            <person name="Nagata Y."/>
            <person name="Naito S."/>
            <person name="Nakashima M."/>
            <person name="Nakama Y."/>
            <person name="Nakamichi Y."/>
            <person name="Nakamura M."/>
            <person name="Meguro A."/>
            <person name="Negishi M."/>
            <person name="Ohta I."/>
            <person name="Ohta T."/>
            <person name="Okamoto M."/>
            <person name="Ono N."/>
            <person name="Saji S."/>
            <person name="Sakaguchi M."/>
            <person name="Sakai K."/>
            <person name="Shibata M."/>
            <person name="Shimokawa T."/>
            <person name="Song J."/>
            <person name="Takazaki Y."/>
            <person name="Terasawa K."/>
            <person name="Tsugane M."/>
            <person name="Tsuji K."/>
            <person name="Ueda S."/>
            <person name="Waki K."/>
            <person name="Yamagata H."/>
            <person name="Yamamoto M."/>
            <person name="Yamamoto S."/>
            <person name="Yamane H."/>
            <person name="Yoshiki S."/>
            <person name="Yoshihara R."/>
            <person name="Yukawa K."/>
            <person name="Zhong H."/>
            <person name="Yano M."/>
            <person name="Yuan Q."/>
            <person name="Ouyang S."/>
            <person name="Liu J."/>
            <person name="Jones K.M."/>
            <person name="Gansberger K."/>
            <person name="Moffat K."/>
            <person name="Hill J."/>
            <person name="Bera J."/>
            <person name="Fadrosh D."/>
            <person name="Jin S."/>
            <person name="Johri S."/>
            <person name="Kim M."/>
            <person name="Overton L."/>
            <person name="Reardon M."/>
            <person name="Tsitrin T."/>
            <person name="Vuong H."/>
            <person name="Weaver B."/>
            <person name="Ciecko A."/>
            <person name="Tallon L."/>
            <person name="Jackson J."/>
            <person name="Pai G."/>
            <person name="Aken S.V."/>
            <person name="Utterback T."/>
            <person name="Reidmuller S."/>
            <person name="Feldblyum T."/>
            <person name="Hsiao J."/>
            <person name="Zismann V."/>
            <person name="Iobst S."/>
            <person name="de Vazeille A.R."/>
            <person name="Buell C.R."/>
            <person name="Ying K."/>
            <person name="Li Y."/>
            <person name="Lu T."/>
            <person name="Huang Y."/>
            <person name="Zhao Q."/>
            <person name="Feng Q."/>
            <person name="Zhang L."/>
            <person name="Zhu J."/>
            <person name="Weng Q."/>
            <person name="Mu J."/>
            <person name="Lu Y."/>
            <person name="Fan D."/>
            <person name="Liu Y."/>
            <person name="Guan J."/>
            <person name="Zhang Y."/>
            <person name="Yu S."/>
            <person name="Liu X."/>
            <person name="Zhang Y."/>
            <person name="Hong G."/>
            <person name="Han B."/>
            <person name="Choisne N."/>
            <person name="Demange N."/>
            <person name="Orjeda G."/>
            <person name="Samain S."/>
            <person name="Cattolico L."/>
            <person name="Pelletier E."/>
            <person name="Couloux A."/>
            <person name="Segurens B."/>
            <person name="Wincker P."/>
            <person name="D'Hont A."/>
            <person name="Scarpelli C."/>
            <person name="Weissenbach J."/>
            <person name="Salanoubat M."/>
            <person name="Quetier F."/>
            <person name="Yu Y."/>
            <person name="Kim H.R."/>
            <person name="Rambo T."/>
            <person name="Currie J."/>
            <person name="Collura K."/>
            <person name="Luo M."/>
            <person name="Yang T."/>
            <person name="Ammiraju J.S.S."/>
            <person name="Engler F."/>
            <person name="Soderlund C."/>
            <person name="Wing R.A."/>
            <person name="Palmer L.E."/>
            <person name="de la Bastide M."/>
            <person name="Spiegel L."/>
            <person name="Nascimento L."/>
            <person name="Zutavern T."/>
            <person name="O'Shaughnessy A."/>
            <person name="Dike S."/>
            <person name="Dedhia N."/>
            <person name="Preston R."/>
            <person name="Balija V."/>
            <person name="McCombie W.R."/>
            <person name="Chow T."/>
            <person name="Chen H."/>
            <person name="Chung M."/>
            <person name="Chen C."/>
            <person name="Shaw J."/>
            <person name="Wu H."/>
            <person name="Hsiao K."/>
            <person name="Chao Y."/>
            <person name="Chu M."/>
            <person name="Cheng C."/>
            <person name="Hour A."/>
            <person name="Lee P."/>
            <person name="Lin S."/>
            <person name="Lin Y."/>
            <person name="Liou J."/>
            <person name="Liu S."/>
            <person name="Hsing Y."/>
            <person name="Raghuvanshi S."/>
            <person name="Mohanty A."/>
            <person name="Bharti A.K."/>
            <person name="Gaur A."/>
            <person name="Gupta V."/>
            <person name="Kumar D."/>
            <person name="Ravi V."/>
            <person name="Vij S."/>
            <person name="Kapur A."/>
            <person name="Khurana P."/>
            <person name="Khurana P."/>
            <person name="Khurana J.P."/>
            <person name="Tyagi A.K."/>
            <person name="Gaikwad K."/>
            <person name="Singh A."/>
            <person name="Dalal V."/>
            <person name="Srivastava S."/>
            <person name="Dixit A."/>
            <person name="Pal A.K."/>
            <person name="Ghazi I.A."/>
            <person name="Yadav M."/>
            <person name="Pandit A."/>
            <person name="Bhargava A."/>
            <person name="Sureshbabu K."/>
            <person name="Batra K."/>
            <person name="Sharma T.R."/>
            <person name="Mohapatra T."/>
            <person name="Singh N.K."/>
            <person name="Messing J."/>
            <person name="Nelson A.B."/>
            <person name="Fuks G."/>
            <person name="Kavchok S."/>
            <person name="Keizer G."/>
            <person name="Linton E."/>
            <person name="Llaca V."/>
            <person name="Song R."/>
            <person name="Tanyolac B."/>
            <person name="Young S."/>
            <person name="Ho-Il K."/>
            <person name="Hahn J.H."/>
            <person name="Sangsakoo G."/>
            <person name="Vanavichit A."/>
            <person name="de Mattos Luiz.A.T."/>
            <person name="Zimmer P.D."/>
            <person name="Malone G."/>
            <person name="Dellagostin O."/>
            <person name="de Oliveira A.C."/>
            <person name="Bevan M."/>
            <person name="Bancroft I."/>
            <person name="Minx P."/>
            <person name="Cordum H."/>
            <person name="Wilson R."/>
            <person name="Cheng Z."/>
            <person name="Jin W."/>
            <person name="Jiang J."/>
            <person name="Leong S.A."/>
            <person name="Iwama H."/>
            <person name="Gojobori T."/>
            <person name="Itoh T."/>
            <person name="Niimura Y."/>
            <person name="Fujii Y."/>
            <person name="Habara T."/>
            <person name="Sakai H."/>
            <person name="Sato Y."/>
            <person name="Wilson G."/>
            <person name="Kumar K."/>
            <person name="McCouch S."/>
            <person name="Juretic N."/>
            <person name="Hoen D."/>
            <person name="Wright S."/>
            <person name="Bruskiewich R."/>
            <person name="Bureau T."/>
            <person name="Miyao A."/>
            <person name="Hirochika H."/>
            <person name="Nishikawa T."/>
            <person name="Kadowaki K."/>
            <person name="Sugiura M."/>
            <person name="Burr B."/>
            <person name="Sasaki T."/>
        </authorList>
    </citation>
    <scope>NUCLEOTIDE SEQUENCE [LARGE SCALE GENOMIC DNA]</scope>
    <source>
        <strain evidence="2">cv. Nipponbare</strain>
    </source>
</reference>
<name>Q7EZV1_ORYSJ</name>
<dbReference type="EMBL" id="AP004463">
    <property type="protein sequence ID" value="BAC98562.1"/>
    <property type="molecule type" value="Genomic_DNA"/>
</dbReference>
<evidence type="ECO:0000313" key="1">
    <source>
        <dbReference type="EMBL" id="BAC98562.1"/>
    </source>
</evidence>
<reference evidence="2" key="2">
    <citation type="journal article" date="2008" name="Nucleic Acids Res.">
        <title>The rice annotation project database (RAP-DB): 2008 update.</title>
        <authorList>
            <consortium name="The rice annotation project (RAP)"/>
        </authorList>
    </citation>
    <scope>GENOME REANNOTATION</scope>
    <source>
        <strain evidence="2">cv. Nipponbare</strain>
    </source>
</reference>